<keyword evidence="2" id="KW-1185">Reference proteome</keyword>
<gene>
    <name evidence="1" type="ORF">ACJIZ3_016196</name>
</gene>
<name>A0ABD3RPX1_9LAMI</name>
<organism evidence="1 2">
    <name type="scientific">Penstemon smallii</name>
    <dbReference type="NCBI Taxonomy" id="265156"/>
    <lineage>
        <taxon>Eukaryota</taxon>
        <taxon>Viridiplantae</taxon>
        <taxon>Streptophyta</taxon>
        <taxon>Embryophyta</taxon>
        <taxon>Tracheophyta</taxon>
        <taxon>Spermatophyta</taxon>
        <taxon>Magnoliopsida</taxon>
        <taxon>eudicotyledons</taxon>
        <taxon>Gunneridae</taxon>
        <taxon>Pentapetalae</taxon>
        <taxon>asterids</taxon>
        <taxon>lamiids</taxon>
        <taxon>Lamiales</taxon>
        <taxon>Plantaginaceae</taxon>
        <taxon>Cheloneae</taxon>
        <taxon>Penstemon</taxon>
    </lineage>
</organism>
<accession>A0ABD3RPX1</accession>
<proteinExistence type="predicted"/>
<dbReference type="EMBL" id="JBJXBP010000008">
    <property type="protein sequence ID" value="KAL3814928.1"/>
    <property type="molecule type" value="Genomic_DNA"/>
</dbReference>
<sequence length="47" mass="5642">MSNYHKSIGHLKYEIILELLKHPPPPPIKYHCRIIFIYLFLFSEIMG</sequence>
<evidence type="ECO:0000313" key="1">
    <source>
        <dbReference type="EMBL" id="KAL3814928.1"/>
    </source>
</evidence>
<dbReference type="AlphaFoldDB" id="A0ABD3RPX1"/>
<comment type="caution">
    <text evidence="1">The sequence shown here is derived from an EMBL/GenBank/DDBJ whole genome shotgun (WGS) entry which is preliminary data.</text>
</comment>
<protein>
    <submittedName>
        <fullName evidence="1">Uncharacterized protein</fullName>
    </submittedName>
</protein>
<reference evidence="1 2" key="1">
    <citation type="submission" date="2024-12" db="EMBL/GenBank/DDBJ databases">
        <title>The unique morphological basis and parallel evolutionary history of personate flowers in Penstemon.</title>
        <authorList>
            <person name="Depatie T.H."/>
            <person name="Wessinger C.A."/>
        </authorList>
    </citation>
    <scope>NUCLEOTIDE SEQUENCE [LARGE SCALE GENOMIC DNA]</scope>
    <source>
        <strain evidence="1">WTNN_2</strain>
        <tissue evidence="1">Leaf</tissue>
    </source>
</reference>
<dbReference type="Proteomes" id="UP001634393">
    <property type="component" value="Unassembled WGS sequence"/>
</dbReference>
<evidence type="ECO:0000313" key="2">
    <source>
        <dbReference type="Proteomes" id="UP001634393"/>
    </source>
</evidence>